<dbReference type="VEuPathDB" id="VectorBase:AAEL026740"/>
<dbReference type="PANTHER" id="PTHR10174:SF166">
    <property type="entry name" value="LD40136P"/>
    <property type="match status" value="1"/>
</dbReference>
<dbReference type="OMA" id="DSEEHYI"/>
<dbReference type="SUPFAM" id="SSF46938">
    <property type="entry name" value="CRAL/TRIO N-terminal domain"/>
    <property type="match status" value="1"/>
</dbReference>
<dbReference type="PANTHER" id="PTHR10174">
    <property type="entry name" value="ALPHA-TOCOPHEROL TRANSFER PROTEIN-RELATED"/>
    <property type="match status" value="1"/>
</dbReference>
<feature type="domain" description="CRAL-TRIO" evidence="2">
    <location>
        <begin position="134"/>
        <end position="297"/>
    </location>
</feature>
<evidence type="ECO:0000256" key="1">
    <source>
        <dbReference type="SAM" id="SignalP"/>
    </source>
</evidence>
<keyword evidence="1" id="KW-0732">Signal</keyword>
<reference evidence="3" key="2">
    <citation type="journal article" date="2007" name="Science">
        <title>Genome sequence of Aedes aegypti, a major arbovirus vector.</title>
        <authorList>
            <person name="Nene V."/>
            <person name="Wortman J.R."/>
            <person name="Lawson D."/>
            <person name="Haas B."/>
            <person name="Kodira C."/>
            <person name="Tu Z.J."/>
            <person name="Loftus B."/>
            <person name="Xi Z."/>
            <person name="Megy K."/>
            <person name="Grabherr M."/>
            <person name="Ren Q."/>
            <person name="Zdobnov E.M."/>
            <person name="Lobo N.F."/>
            <person name="Campbell K.S."/>
            <person name="Brown S.E."/>
            <person name="Bonaldo M.F."/>
            <person name="Zhu J."/>
            <person name="Sinkins S.P."/>
            <person name="Hogenkamp D.G."/>
            <person name="Amedeo P."/>
            <person name="Arensburger P."/>
            <person name="Atkinson P.W."/>
            <person name="Bidwell S."/>
            <person name="Biedler J."/>
            <person name="Birney E."/>
            <person name="Bruggner R.V."/>
            <person name="Costas J."/>
            <person name="Coy M.R."/>
            <person name="Crabtree J."/>
            <person name="Crawford M."/>
            <person name="Debruyn B."/>
            <person name="Decaprio D."/>
            <person name="Eiglmeier K."/>
            <person name="Eisenstadt E."/>
            <person name="El-Dorry H."/>
            <person name="Gelbart W.M."/>
            <person name="Gomes S.L."/>
            <person name="Hammond M."/>
            <person name="Hannick L.I."/>
            <person name="Hogan J.R."/>
            <person name="Holmes M.H."/>
            <person name="Jaffe D."/>
            <person name="Johnston J.S."/>
            <person name="Kennedy R.C."/>
            <person name="Koo H."/>
            <person name="Kravitz S."/>
            <person name="Kriventseva E.V."/>
            <person name="Kulp D."/>
            <person name="Labutti K."/>
            <person name="Lee E."/>
            <person name="Li S."/>
            <person name="Lovin D.D."/>
            <person name="Mao C."/>
            <person name="Mauceli E."/>
            <person name="Menck C.F."/>
            <person name="Miller J.R."/>
            <person name="Montgomery P."/>
            <person name="Mori A."/>
            <person name="Nascimento A.L."/>
            <person name="Naveira H.F."/>
            <person name="Nusbaum C."/>
            <person name="O'leary S."/>
            <person name="Orvis J."/>
            <person name="Pertea M."/>
            <person name="Quesneville H."/>
            <person name="Reidenbach K.R."/>
            <person name="Rogers Y.H."/>
            <person name="Roth C.W."/>
            <person name="Schneider J.R."/>
            <person name="Schatz M."/>
            <person name="Shumway M."/>
            <person name="Stanke M."/>
            <person name="Stinson E.O."/>
            <person name="Tubio J.M."/>
            <person name="Vanzee J.P."/>
            <person name="Verjovski-Almeida S."/>
            <person name="Werner D."/>
            <person name="White O."/>
            <person name="Wyder S."/>
            <person name="Zeng Q."/>
            <person name="Zhao Q."/>
            <person name="Zhao Y."/>
            <person name="Hill C.A."/>
            <person name="Raikhel A.S."/>
            <person name="Soares M.B."/>
            <person name="Knudson D.L."/>
            <person name="Lee N.H."/>
            <person name="Galagan J."/>
            <person name="Salzberg S.L."/>
            <person name="Paulsen I.T."/>
            <person name="Dimopoulos G."/>
            <person name="Collins F.H."/>
            <person name="Birren B."/>
            <person name="Fraser-Liggett C.M."/>
            <person name="Severson D.W."/>
        </authorList>
    </citation>
    <scope>NUCLEOTIDE SEQUENCE [LARGE SCALE GENOMIC DNA]</scope>
    <source>
        <strain evidence="3">Liverpool</strain>
    </source>
</reference>
<reference evidence="3" key="3">
    <citation type="submission" date="2012-09" db="EMBL/GenBank/DDBJ databases">
        <authorList>
            <consortium name="VectorBase"/>
        </authorList>
    </citation>
    <scope>NUCLEOTIDE SEQUENCE</scope>
    <source>
        <strain evidence="3">Liverpool</strain>
    </source>
</reference>
<dbReference type="eggNOG" id="KOG1471">
    <property type="taxonomic scope" value="Eukaryota"/>
</dbReference>
<accession>Q16ZA6</accession>
<dbReference type="InterPro" id="IPR036273">
    <property type="entry name" value="CRAL/TRIO_N_dom_sf"/>
</dbReference>
<dbReference type="PhylomeDB" id="Q16ZA6"/>
<dbReference type="EMBL" id="CH477495">
    <property type="protein sequence ID" value="EAT39954.1"/>
    <property type="molecule type" value="Genomic_DNA"/>
</dbReference>
<feature type="chain" id="PRO_5014307514" evidence="1">
    <location>
        <begin position="16"/>
        <end position="357"/>
    </location>
</feature>
<name>Q16ZA6_AEDAE</name>
<gene>
    <name evidence="3" type="ORF">AaeL_AAEL008268</name>
</gene>
<dbReference type="SUPFAM" id="SSF52087">
    <property type="entry name" value="CRAL/TRIO domain"/>
    <property type="match status" value="1"/>
</dbReference>
<dbReference type="SMART" id="SM00516">
    <property type="entry name" value="SEC14"/>
    <property type="match status" value="1"/>
</dbReference>
<proteinExistence type="predicted"/>
<dbReference type="GO" id="GO:1902936">
    <property type="term" value="F:phosphatidylinositol bisphosphate binding"/>
    <property type="evidence" value="ECO:0007669"/>
    <property type="project" value="TreeGrafter"/>
</dbReference>
<dbReference type="PRINTS" id="PR00180">
    <property type="entry name" value="CRETINALDHBP"/>
</dbReference>
<dbReference type="InterPro" id="IPR036865">
    <property type="entry name" value="CRAL-TRIO_dom_sf"/>
</dbReference>
<dbReference type="HOGENOM" id="CLU_046597_2_0_1"/>
<sequence length="357" mass="40863">MFVMILSLGSHSLSAADNHYTYSDLVSPCRAQNSLVPGMEKKPLFYDEYKTTLGPEDLRKAKEELHEDDNSREPALVQMREYIAKHPQIIRCRTDSIFLLRFLRARKFNVQAACQMLDDWLITGWKAKDFFRFKPNEWDRFLDQALIVPVGPDEKGRMVIICRYGLFDAETVTAEDQIQLLTLVLESFIDTETYQINGMVVVLDFQGAKMAHFGMWTIPKLKTLMSATNDILPLRLKEIHLIQLPKYACVLLDFCLSVMKPKLQQRIKFHKTTDELKAAVDNSVLPTIYGGSLSLEEANDRFRKRVAQERDRILLINEFDLDVTMPSPNAKNSHGAGLQSDLADEAVIGSFRKLNVD</sequence>
<dbReference type="InterPro" id="IPR011074">
    <property type="entry name" value="CRAL/TRIO_N_dom"/>
</dbReference>
<dbReference type="PROSITE" id="PS50191">
    <property type="entry name" value="CRAL_TRIO"/>
    <property type="match status" value="1"/>
</dbReference>
<dbReference type="GO" id="GO:0016020">
    <property type="term" value="C:membrane"/>
    <property type="evidence" value="ECO:0007669"/>
    <property type="project" value="TreeGrafter"/>
</dbReference>
<dbReference type="PaxDb" id="7159-AAEL008268-PA"/>
<evidence type="ECO:0000259" key="2">
    <source>
        <dbReference type="PROSITE" id="PS50191"/>
    </source>
</evidence>
<feature type="signal peptide" evidence="1">
    <location>
        <begin position="1"/>
        <end position="15"/>
    </location>
</feature>
<organism evidence="3 4">
    <name type="scientific">Aedes aegypti</name>
    <name type="common">Yellowfever mosquito</name>
    <name type="synonym">Culex aegypti</name>
    <dbReference type="NCBI Taxonomy" id="7159"/>
    <lineage>
        <taxon>Eukaryota</taxon>
        <taxon>Metazoa</taxon>
        <taxon>Ecdysozoa</taxon>
        <taxon>Arthropoda</taxon>
        <taxon>Hexapoda</taxon>
        <taxon>Insecta</taxon>
        <taxon>Pterygota</taxon>
        <taxon>Neoptera</taxon>
        <taxon>Endopterygota</taxon>
        <taxon>Diptera</taxon>
        <taxon>Nematocera</taxon>
        <taxon>Culicoidea</taxon>
        <taxon>Culicidae</taxon>
        <taxon>Culicinae</taxon>
        <taxon>Aedini</taxon>
        <taxon>Aedes</taxon>
        <taxon>Stegomyia</taxon>
    </lineage>
</organism>
<reference evidence="3" key="1">
    <citation type="submission" date="2005-10" db="EMBL/GenBank/DDBJ databases">
        <authorList>
            <person name="Loftus B.J."/>
            <person name="Nene V.M."/>
            <person name="Hannick L.I."/>
            <person name="Bidwell S."/>
            <person name="Haas B."/>
            <person name="Amedeo P."/>
            <person name="Orvis J."/>
            <person name="Wortman J.R."/>
            <person name="White O.R."/>
            <person name="Salzberg S."/>
            <person name="Shumway M."/>
            <person name="Koo H."/>
            <person name="Zhao Y."/>
            <person name="Holmes M."/>
            <person name="Miller J."/>
            <person name="Schatz M."/>
            <person name="Pop M."/>
            <person name="Pai G."/>
            <person name="Utterback T."/>
            <person name="Rogers Y.-H."/>
            <person name="Kravitz S."/>
            <person name="Fraser C.M."/>
        </authorList>
    </citation>
    <scope>NUCLEOTIDE SEQUENCE</scope>
    <source>
        <strain evidence="3">Liverpool</strain>
    </source>
</reference>
<dbReference type="Gene3D" id="3.40.525.10">
    <property type="entry name" value="CRAL-TRIO lipid binding domain"/>
    <property type="match status" value="1"/>
</dbReference>
<dbReference type="InterPro" id="IPR001251">
    <property type="entry name" value="CRAL-TRIO_dom"/>
</dbReference>
<dbReference type="STRING" id="7159.Q16ZA6"/>
<evidence type="ECO:0000313" key="4">
    <source>
        <dbReference type="Proteomes" id="UP000682892"/>
    </source>
</evidence>
<dbReference type="Pfam" id="PF00650">
    <property type="entry name" value="CRAL_TRIO"/>
    <property type="match status" value="1"/>
</dbReference>
<dbReference type="SMART" id="SM01100">
    <property type="entry name" value="CRAL_TRIO_N"/>
    <property type="match status" value="1"/>
</dbReference>
<dbReference type="CDD" id="cd00170">
    <property type="entry name" value="SEC14"/>
    <property type="match status" value="1"/>
</dbReference>
<dbReference type="Proteomes" id="UP000682892">
    <property type="component" value="Unassembled WGS sequence"/>
</dbReference>
<protein>
    <submittedName>
        <fullName evidence="3">AAEL008268-PA</fullName>
    </submittedName>
</protein>
<evidence type="ECO:0000313" key="3">
    <source>
        <dbReference type="EMBL" id="EAT39954.1"/>
    </source>
</evidence>
<dbReference type="AlphaFoldDB" id="Q16ZA6"/>
<dbReference type="Gene3D" id="1.10.8.20">
    <property type="entry name" value="N-terminal domain of phosphatidylinositol transfer protein sec14p"/>
    <property type="match status" value="1"/>
</dbReference>
<dbReference type="Pfam" id="PF03765">
    <property type="entry name" value="CRAL_TRIO_N"/>
    <property type="match status" value="1"/>
</dbReference>